<evidence type="ECO:0000256" key="1">
    <source>
        <dbReference type="ARBA" id="ARBA00004141"/>
    </source>
</evidence>
<feature type="transmembrane region" description="Helical" evidence="7">
    <location>
        <begin position="284"/>
        <end position="308"/>
    </location>
</feature>
<dbReference type="InterPro" id="IPR011992">
    <property type="entry name" value="EF-hand-dom_pair"/>
</dbReference>
<evidence type="ECO:0000256" key="3">
    <source>
        <dbReference type="ARBA" id="ARBA00022837"/>
    </source>
</evidence>
<evidence type="ECO:0000256" key="5">
    <source>
        <dbReference type="ARBA" id="ARBA00023136"/>
    </source>
</evidence>
<evidence type="ECO:0000313" key="10">
    <source>
        <dbReference type="Proteomes" id="UP000041254"/>
    </source>
</evidence>
<protein>
    <recommendedName>
        <fullName evidence="8">Ion transport domain-containing protein</fullName>
    </recommendedName>
</protein>
<feature type="transmembrane region" description="Helical" evidence="7">
    <location>
        <begin position="866"/>
        <end position="885"/>
    </location>
</feature>
<feature type="transmembrane region" description="Helical" evidence="7">
    <location>
        <begin position="800"/>
        <end position="817"/>
    </location>
</feature>
<dbReference type="OMA" id="LWIAIDI"/>
<gene>
    <name evidence="9" type="ORF">Vbra_2985</name>
</gene>
<comment type="subcellular location">
    <subcellularLocation>
        <location evidence="1">Membrane</location>
        <topology evidence="1">Multi-pass membrane protein</topology>
    </subcellularLocation>
</comment>
<dbReference type="SUPFAM" id="SSF81324">
    <property type="entry name" value="Voltage-gated potassium channels"/>
    <property type="match status" value="2"/>
</dbReference>
<accession>A0A0G4EPJ9</accession>
<feature type="region of interest" description="Disordered" evidence="6">
    <location>
        <begin position="657"/>
        <end position="679"/>
    </location>
</feature>
<feature type="transmembrane region" description="Helical" evidence="7">
    <location>
        <begin position="74"/>
        <end position="93"/>
    </location>
</feature>
<dbReference type="PANTHER" id="PTHR10037:SF62">
    <property type="entry name" value="SODIUM CHANNEL PROTEIN 60E"/>
    <property type="match status" value="1"/>
</dbReference>
<feature type="region of interest" description="Disordered" evidence="6">
    <location>
        <begin position="468"/>
        <end position="541"/>
    </location>
</feature>
<dbReference type="EMBL" id="CDMY01000279">
    <property type="protein sequence ID" value="CEL99364.1"/>
    <property type="molecule type" value="Genomic_DNA"/>
</dbReference>
<dbReference type="InParanoid" id="A0A0G4EPJ9"/>
<dbReference type="InterPro" id="IPR018247">
    <property type="entry name" value="EF_Hand_1_Ca_BS"/>
</dbReference>
<evidence type="ECO:0000256" key="4">
    <source>
        <dbReference type="ARBA" id="ARBA00022989"/>
    </source>
</evidence>
<dbReference type="Gene3D" id="1.20.120.350">
    <property type="entry name" value="Voltage-gated potassium channels. Chain C"/>
    <property type="match status" value="2"/>
</dbReference>
<dbReference type="Gene3D" id="1.10.287.70">
    <property type="match status" value="2"/>
</dbReference>
<evidence type="ECO:0000256" key="6">
    <source>
        <dbReference type="SAM" id="MobiDB-lite"/>
    </source>
</evidence>
<evidence type="ECO:0000256" key="2">
    <source>
        <dbReference type="ARBA" id="ARBA00022692"/>
    </source>
</evidence>
<sequence>MPPRGRLQRPAKKRTPLVHTLTIDKNRRSTVGSKRSTHTSVPADFGSARNLRWLVESGRGAKGRHSTRQLGPEAPLWVDVVFGALVVVNSILIGAETDLNRDRRADVSSAPVWYAVESTFLAAFWLEAIIRLAWGRKGYFRDAWNMFDLVLVSLSSVHTWVVTPMALNVQQNALSWIVVLRALRLLRIARILRVLRFTKELWLLLRGFTGSLRTVFWTCLLGVIVIYTFAIVLTEFVYDFNALERNPELFDHWGTVLRSMFSLFVLMTLEWSEMACDLMQELPWVWVILLVYLAISSFAILNLVVGVICESTLSGVSLYKRKSVPVRRPSSLCSRRDCENCPDSWTLTYDDGWLTKEELRNGLKSKLVVKRLRNLAEGMDPVQLLSILNAEFDQRLSSPEFVNSIVRMLSEAKSMGLLLLLTHSRAIKLRILHIEKSIGKFAEHVTRDLLPHFEMPIGFFEDTWRENKRASHRHSTTRASRQPREGRRSARQSVQGERAAMPGPLQKKRKTKKPRKRHFAQRTATPKAAQPRDESPPQAEFLPWTLRRVRSDDVFVASFEQPVTSADEQRKEEKHDPHGKMRAFGRASLPDVPTFGLQKSLFETQGGPAATVTPLRALHRPPALDDSSISVSVSSQSRSLTVMTPQLGNGGQMLVREGKTDSRRSIPSTPTPHPEMPMSPTALSMVTIPRFQSATSHRAVSRRERDRDGSAGGSRRGSWIRWGMGEDGSEGSGRRGPFSLMGFFHLMMRRRDSASSEGRSLYRGSSRATTTDKSTDKSYVQWKSMRRPELALRIAFSPKFDLFFGLLILLNAIVIGLETDYNPHNGGDQWGWYIGEMLFNVNFIIEFVIRFSVYSWYYFHDLSNTFDFLLVLIGALDAFVLTWAVDADALRFFGVLRVVRLLRLARVIRLFKIFKELWLLLAGLKTAMRTLLWLSIMLVLILYFAAVFLTIFVGKEDSYDDEIEDRDELWGTIPRSMFTLFGIMTLDEWPRIARDIIHLQPWLSPFFPLYIMVTSFGIMNVVIGVICENCLSLVKEQNEQLADNESERQLRLREALQLLFSRLDEDSDGLVTYADLIHCKDDLATLDLIKLSDSTFRELQELFRIMTGQERDDRENETITVHEFTSAFLRMKDHSLSSLDLLTLLGGSRDVKAIMSKVERKLERLAKCLSLYPTFREALKGEISALATRERHEKELFLSSQLSSDQPAYFIIHDDENAPMGGFFPAPHTHAPPAAADDDLPTTPQ</sequence>
<dbReference type="PROSITE" id="PS00018">
    <property type="entry name" value="EF_HAND_1"/>
    <property type="match status" value="1"/>
</dbReference>
<dbReference type="STRING" id="1169540.A0A0G4EPJ9"/>
<keyword evidence="10" id="KW-1185">Reference proteome</keyword>
<feature type="region of interest" description="Disordered" evidence="6">
    <location>
        <begin position="1225"/>
        <end position="1245"/>
    </location>
</feature>
<feature type="region of interest" description="Disordered" evidence="6">
    <location>
        <begin position="692"/>
        <end position="733"/>
    </location>
</feature>
<dbReference type="OrthoDB" id="431720at2759"/>
<feature type="compositionally biased region" description="Basic residues" evidence="6">
    <location>
        <begin position="506"/>
        <end position="520"/>
    </location>
</feature>
<feature type="compositionally biased region" description="Low complexity" evidence="6">
    <location>
        <begin position="1225"/>
        <end position="1235"/>
    </location>
</feature>
<feature type="transmembrane region" description="Helical" evidence="7">
    <location>
        <begin position="1007"/>
        <end position="1026"/>
    </location>
</feature>
<keyword evidence="4 7" id="KW-1133">Transmembrane helix</keyword>
<dbReference type="SUPFAM" id="SSF47473">
    <property type="entry name" value="EF-hand"/>
    <property type="match status" value="1"/>
</dbReference>
<evidence type="ECO:0000259" key="8">
    <source>
        <dbReference type="Pfam" id="PF00520"/>
    </source>
</evidence>
<reference evidence="9 10" key="1">
    <citation type="submission" date="2014-11" db="EMBL/GenBank/DDBJ databases">
        <authorList>
            <person name="Zhu J."/>
            <person name="Qi W."/>
            <person name="Song R."/>
        </authorList>
    </citation>
    <scope>NUCLEOTIDE SEQUENCE [LARGE SCALE GENOMIC DNA]</scope>
</reference>
<dbReference type="VEuPathDB" id="CryptoDB:Vbra_2985"/>
<feature type="transmembrane region" description="Helical" evidence="7">
    <location>
        <begin position="931"/>
        <end position="954"/>
    </location>
</feature>
<evidence type="ECO:0000256" key="7">
    <source>
        <dbReference type="SAM" id="Phobius"/>
    </source>
</evidence>
<feature type="domain" description="Ion transport" evidence="8">
    <location>
        <begin position="799"/>
        <end position="1030"/>
    </location>
</feature>
<dbReference type="GO" id="GO:0001518">
    <property type="term" value="C:voltage-gated sodium channel complex"/>
    <property type="evidence" value="ECO:0007669"/>
    <property type="project" value="TreeGrafter"/>
</dbReference>
<feature type="compositionally biased region" description="Polar residues" evidence="6">
    <location>
        <begin position="29"/>
        <end position="40"/>
    </location>
</feature>
<dbReference type="AlphaFoldDB" id="A0A0G4EPJ9"/>
<evidence type="ECO:0000313" key="9">
    <source>
        <dbReference type="EMBL" id="CEL99364.1"/>
    </source>
</evidence>
<dbReference type="GO" id="GO:0005248">
    <property type="term" value="F:voltage-gated sodium channel activity"/>
    <property type="evidence" value="ECO:0007669"/>
    <property type="project" value="TreeGrafter"/>
</dbReference>
<dbReference type="Gene3D" id="1.10.238.10">
    <property type="entry name" value="EF-hand"/>
    <property type="match status" value="1"/>
</dbReference>
<feature type="transmembrane region" description="Helical" evidence="7">
    <location>
        <begin position="113"/>
        <end position="134"/>
    </location>
</feature>
<keyword evidence="5 7" id="KW-0472">Membrane</keyword>
<dbReference type="Pfam" id="PF00520">
    <property type="entry name" value="Ion_trans"/>
    <property type="match status" value="2"/>
</dbReference>
<dbReference type="InterPro" id="IPR043203">
    <property type="entry name" value="VGCC_Ca_Na"/>
</dbReference>
<dbReference type="InterPro" id="IPR027359">
    <property type="entry name" value="Volt_channel_dom_sf"/>
</dbReference>
<dbReference type="InterPro" id="IPR005821">
    <property type="entry name" value="Ion_trans_dom"/>
</dbReference>
<proteinExistence type="predicted"/>
<dbReference type="PANTHER" id="PTHR10037">
    <property type="entry name" value="VOLTAGE-GATED CATION CHANNEL CALCIUM AND SODIUM"/>
    <property type="match status" value="1"/>
</dbReference>
<feature type="domain" description="Ion transport" evidence="8">
    <location>
        <begin position="77"/>
        <end position="310"/>
    </location>
</feature>
<feature type="compositionally biased region" description="Acidic residues" evidence="6">
    <location>
        <begin position="1236"/>
        <end position="1245"/>
    </location>
</feature>
<feature type="region of interest" description="Disordered" evidence="6">
    <location>
        <begin position="24"/>
        <end position="43"/>
    </location>
</feature>
<name>A0A0G4EPJ9_VITBC</name>
<feature type="transmembrane region" description="Helical" evidence="7">
    <location>
        <begin position="837"/>
        <end position="859"/>
    </location>
</feature>
<organism evidence="9 10">
    <name type="scientific">Vitrella brassicaformis (strain CCMP3155)</name>
    <dbReference type="NCBI Taxonomy" id="1169540"/>
    <lineage>
        <taxon>Eukaryota</taxon>
        <taxon>Sar</taxon>
        <taxon>Alveolata</taxon>
        <taxon>Colpodellida</taxon>
        <taxon>Vitrellaceae</taxon>
        <taxon>Vitrella</taxon>
    </lineage>
</organism>
<dbReference type="Proteomes" id="UP000041254">
    <property type="component" value="Unassembled WGS sequence"/>
</dbReference>
<feature type="transmembrane region" description="Helical" evidence="7">
    <location>
        <begin position="214"/>
        <end position="233"/>
    </location>
</feature>
<keyword evidence="3" id="KW-0106">Calcium</keyword>
<keyword evidence="2 7" id="KW-0812">Transmembrane</keyword>